<evidence type="ECO:0000256" key="1">
    <source>
        <dbReference type="SAM" id="MobiDB-lite"/>
    </source>
</evidence>
<proteinExistence type="predicted"/>
<name>A0A915IKJ9_ROMCU</name>
<dbReference type="Proteomes" id="UP000887565">
    <property type="component" value="Unplaced"/>
</dbReference>
<dbReference type="AlphaFoldDB" id="A0A915IKJ9"/>
<reference evidence="3" key="1">
    <citation type="submission" date="2022-11" db="UniProtKB">
        <authorList>
            <consortium name="WormBaseParasite"/>
        </authorList>
    </citation>
    <scope>IDENTIFICATION</scope>
</reference>
<evidence type="ECO:0000313" key="2">
    <source>
        <dbReference type="Proteomes" id="UP000887565"/>
    </source>
</evidence>
<protein>
    <submittedName>
        <fullName evidence="3">Uncharacterized protein</fullName>
    </submittedName>
</protein>
<feature type="compositionally biased region" description="Basic and acidic residues" evidence="1">
    <location>
        <begin position="122"/>
        <end position="146"/>
    </location>
</feature>
<dbReference type="WBParaSite" id="nRc.2.0.1.t14536-RA">
    <property type="protein sequence ID" value="nRc.2.0.1.t14536-RA"/>
    <property type="gene ID" value="nRc.2.0.1.g14536"/>
</dbReference>
<evidence type="ECO:0000313" key="3">
    <source>
        <dbReference type="WBParaSite" id="nRc.2.0.1.t14536-RA"/>
    </source>
</evidence>
<organism evidence="2 3">
    <name type="scientific">Romanomermis culicivorax</name>
    <name type="common">Nematode worm</name>
    <dbReference type="NCBI Taxonomy" id="13658"/>
    <lineage>
        <taxon>Eukaryota</taxon>
        <taxon>Metazoa</taxon>
        <taxon>Ecdysozoa</taxon>
        <taxon>Nematoda</taxon>
        <taxon>Enoplea</taxon>
        <taxon>Dorylaimia</taxon>
        <taxon>Mermithida</taxon>
        <taxon>Mermithoidea</taxon>
        <taxon>Mermithidae</taxon>
        <taxon>Romanomermis</taxon>
    </lineage>
</organism>
<feature type="region of interest" description="Disordered" evidence="1">
    <location>
        <begin position="106"/>
        <end position="146"/>
    </location>
</feature>
<sequence>MILVPHDIGRREELAANVMSNLDREMSEILQNRALPSDAKAILYNQCPAGDADNAKLEVSQMKLLIRKVEVLDSVGLALEKTILKIPAKSFLERAHLKKKTVTDTVRGEIVHHAQSSQQSTKTRDTREAQPSRNSRGTEGDCHAVP</sequence>
<keyword evidence="2" id="KW-1185">Reference proteome</keyword>
<accession>A0A915IKJ9</accession>